<dbReference type="AlphaFoldDB" id="A0A061AAR2"/>
<keyword evidence="1" id="KW-0808">Transferase</keyword>
<dbReference type="EMBL" id="LK028559">
    <property type="protein sequence ID" value="CDR30484.1"/>
    <property type="molecule type" value="Genomic_DNA"/>
</dbReference>
<organism evidence="1 2">
    <name type="scientific">Acholeplasma oculi</name>
    <dbReference type="NCBI Taxonomy" id="35623"/>
    <lineage>
        <taxon>Bacteria</taxon>
        <taxon>Bacillati</taxon>
        <taxon>Mycoplasmatota</taxon>
        <taxon>Mollicutes</taxon>
        <taxon>Acholeplasmatales</taxon>
        <taxon>Acholeplasmataceae</taxon>
        <taxon>Acholeplasma</taxon>
    </lineage>
</organism>
<keyword evidence="2" id="KW-1185">Reference proteome</keyword>
<dbReference type="Gene3D" id="3.40.50.720">
    <property type="entry name" value="NAD(P)-binding Rossmann-like Domain"/>
    <property type="match status" value="1"/>
</dbReference>
<dbReference type="STRING" id="35623.Aocu_04110"/>
<evidence type="ECO:0000313" key="1">
    <source>
        <dbReference type="EMBL" id="CDR30484.1"/>
    </source>
</evidence>
<dbReference type="InterPro" id="IPR036390">
    <property type="entry name" value="WH_DNA-bd_sf"/>
</dbReference>
<dbReference type="GO" id="GO:0008168">
    <property type="term" value="F:methyltransferase activity"/>
    <property type="evidence" value="ECO:0007669"/>
    <property type="project" value="UniProtKB-KW"/>
</dbReference>
<dbReference type="Gene3D" id="1.10.10.10">
    <property type="entry name" value="Winged helix-like DNA-binding domain superfamily/Winged helix DNA-binding domain"/>
    <property type="match status" value="1"/>
</dbReference>
<keyword evidence="1" id="KW-0489">Methyltransferase</keyword>
<sequence>MGTDQIFFKSTPLYKEYLLLEAVEKNSKITQRELSRILSVAVSMINEYLDKEENLGYIRKVYRSSKDVEYIISETGKERVKLLNIQYLKSALAIHNAARKDITIFIDRIIQNGFKNIILYGAGDVSEIILQTLEFDRNLELNIVGIIDDSKDKQNTNLYDILVTDPKNIFNIDHDGVLVSSYLHQNTIEKNLELLNYDKNKIIRLFKD</sequence>
<dbReference type="RefSeq" id="WP_045749028.1">
    <property type="nucleotide sequence ID" value="NZ_FUZK01000003.1"/>
</dbReference>
<dbReference type="Pfam" id="PF13412">
    <property type="entry name" value="HTH_24"/>
    <property type="match status" value="1"/>
</dbReference>
<reference evidence="2" key="1">
    <citation type="submission" date="2014-05" db="EMBL/GenBank/DDBJ databases">
        <authorList>
            <person name="Kube M."/>
        </authorList>
    </citation>
    <scope>NUCLEOTIDE SEQUENCE [LARGE SCALE GENOMIC DNA]</scope>
</reference>
<dbReference type="Proteomes" id="UP000032434">
    <property type="component" value="Chromosome 1"/>
</dbReference>
<dbReference type="SUPFAM" id="SSF46785">
    <property type="entry name" value="Winged helix' DNA-binding domain"/>
    <property type="match status" value="1"/>
</dbReference>
<proteinExistence type="predicted"/>
<dbReference type="OrthoDB" id="384488at2"/>
<dbReference type="GO" id="GO:0032259">
    <property type="term" value="P:methylation"/>
    <property type="evidence" value="ECO:0007669"/>
    <property type="project" value="UniProtKB-KW"/>
</dbReference>
<dbReference type="KEGG" id="aoc:Aocu_04110"/>
<dbReference type="InterPro" id="IPR036388">
    <property type="entry name" value="WH-like_DNA-bd_sf"/>
</dbReference>
<accession>A0A061AAR2</accession>
<dbReference type="InParanoid" id="A0A061AAR2"/>
<dbReference type="HOGENOM" id="CLU_110169_0_0_14"/>
<protein>
    <submittedName>
        <fullName evidence="1">C-Methyltransferase</fullName>
    </submittedName>
</protein>
<name>A0A061AAR2_9MOLU</name>
<evidence type="ECO:0000313" key="2">
    <source>
        <dbReference type="Proteomes" id="UP000032434"/>
    </source>
</evidence>
<dbReference type="PATRIC" id="fig|35623.3.peg.412"/>
<gene>
    <name evidence="1" type="ORF">Aocu_04110</name>
</gene>